<accession>A0A2P4YBK2</accession>
<protein>
    <submittedName>
        <fullName evidence="2">Uncharacterized protein</fullName>
    </submittedName>
</protein>
<proteinExistence type="predicted"/>
<dbReference type="Proteomes" id="UP000237271">
    <property type="component" value="Unassembled WGS sequence"/>
</dbReference>
<comment type="caution">
    <text evidence="2">The sequence shown here is derived from an EMBL/GenBank/DDBJ whole genome shotgun (WGS) entry which is preliminary data.</text>
</comment>
<sequence length="196" mass="22017">MRGENAGVLDAMSDLSESSDSDEELLHVMDPSDPRAHRSAPVVQPTRTKTRQNQTASRWDSDDVGEPISVDSDSENQKNQTAVVIEDDDPKETVAPVKKVVTLSKWAARFLVPASERKIPVFEEPPLEPLNDFILSDFSSRYRGNAGDVEVEKEIKADDDEVQKESNKIQRNENKSLSSPVYDDFSNQNMKFDFCI</sequence>
<feature type="region of interest" description="Disordered" evidence="1">
    <location>
        <begin position="152"/>
        <end position="182"/>
    </location>
</feature>
<keyword evidence="3" id="KW-1185">Reference proteome</keyword>
<dbReference type="EMBL" id="NCKW01003989">
    <property type="protein sequence ID" value="POM75191.1"/>
    <property type="molecule type" value="Genomic_DNA"/>
</dbReference>
<evidence type="ECO:0000313" key="3">
    <source>
        <dbReference type="Proteomes" id="UP000237271"/>
    </source>
</evidence>
<organism evidence="2 3">
    <name type="scientific">Phytophthora palmivora</name>
    <dbReference type="NCBI Taxonomy" id="4796"/>
    <lineage>
        <taxon>Eukaryota</taxon>
        <taxon>Sar</taxon>
        <taxon>Stramenopiles</taxon>
        <taxon>Oomycota</taxon>
        <taxon>Peronosporomycetes</taxon>
        <taxon>Peronosporales</taxon>
        <taxon>Peronosporaceae</taxon>
        <taxon>Phytophthora</taxon>
    </lineage>
</organism>
<feature type="compositionally biased region" description="Basic and acidic residues" evidence="1">
    <location>
        <begin position="24"/>
        <end position="36"/>
    </location>
</feature>
<reference evidence="2 3" key="1">
    <citation type="journal article" date="2017" name="Genome Biol. Evol.">
        <title>Phytophthora megakarya and P. palmivora, closely related causal agents of cacao black pod rot, underwent increases in genome sizes and gene numbers by different mechanisms.</title>
        <authorList>
            <person name="Ali S.S."/>
            <person name="Shao J."/>
            <person name="Lary D.J."/>
            <person name="Kronmiller B."/>
            <person name="Shen D."/>
            <person name="Strem M.D."/>
            <person name="Amoako-Attah I."/>
            <person name="Akrofi A.Y."/>
            <person name="Begoude B.A."/>
            <person name="Ten Hoopen G.M."/>
            <person name="Coulibaly K."/>
            <person name="Kebe B.I."/>
            <person name="Melnick R.L."/>
            <person name="Guiltinan M.J."/>
            <person name="Tyler B.M."/>
            <person name="Meinhardt L.W."/>
            <person name="Bailey B.A."/>
        </authorList>
    </citation>
    <scope>NUCLEOTIDE SEQUENCE [LARGE SCALE GENOMIC DNA]</scope>
    <source>
        <strain evidence="3">sbr112.9</strain>
    </source>
</reference>
<gene>
    <name evidence="2" type="ORF">PHPALM_7740</name>
</gene>
<dbReference type="AlphaFoldDB" id="A0A2P4YBK2"/>
<name>A0A2P4YBK2_9STRA</name>
<feature type="non-terminal residue" evidence="2">
    <location>
        <position position="196"/>
    </location>
</feature>
<evidence type="ECO:0000313" key="2">
    <source>
        <dbReference type="EMBL" id="POM75191.1"/>
    </source>
</evidence>
<feature type="region of interest" description="Disordered" evidence="1">
    <location>
        <begin position="1"/>
        <end position="90"/>
    </location>
</feature>
<feature type="compositionally biased region" description="Basic and acidic residues" evidence="1">
    <location>
        <begin position="163"/>
        <end position="174"/>
    </location>
</feature>
<evidence type="ECO:0000256" key="1">
    <source>
        <dbReference type="SAM" id="MobiDB-lite"/>
    </source>
</evidence>
<feature type="compositionally biased region" description="Polar residues" evidence="1">
    <location>
        <begin position="45"/>
        <end position="58"/>
    </location>
</feature>
<dbReference type="OrthoDB" id="126820at2759"/>